<feature type="region of interest" description="Disordered" evidence="4">
    <location>
        <begin position="184"/>
        <end position="203"/>
    </location>
</feature>
<protein>
    <recommendedName>
        <fullName evidence="1">Proteasome assembly chaperone 2</fullName>
    </recommendedName>
</protein>
<evidence type="ECO:0000313" key="6">
    <source>
        <dbReference type="Proteomes" id="UP000245884"/>
    </source>
</evidence>
<feature type="region of interest" description="Disordered" evidence="4">
    <location>
        <begin position="261"/>
        <end position="285"/>
    </location>
</feature>
<dbReference type="OrthoDB" id="10260712at2759"/>
<dbReference type="AlphaFoldDB" id="A0A316UZL4"/>
<dbReference type="STRING" id="1569628.A0A316UZL4"/>
<evidence type="ECO:0000256" key="4">
    <source>
        <dbReference type="SAM" id="MobiDB-lite"/>
    </source>
</evidence>
<dbReference type="GeneID" id="37025376"/>
<evidence type="ECO:0000256" key="2">
    <source>
        <dbReference type="ARBA" id="ARBA00023186"/>
    </source>
</evidence>
<dbReference type="PIRSF" id="PIRSF010044">
    <property type="entry name" value="UCP010044"/>
    <property type="match status" value="1"/>
</dbReference>
<dbReference type="EMBL" id="KZ819665">
    <property type="protein sequence ID" value="PWN28615.1"/>
    <property type="molecule type" value="Genomic_DNA"/>
</dbReference>
<dbReference type="InterPro" id="IPR019151">
    <property type="entry name" value="Proteasome_assmbl_chaperone_2"/>
</dbReference>
<dbReference type="GO" id="GO:0043248">
    <property type="term" value="P:proteasome assembly"/>
    <property type="evidence" value="ECO:0007669"/>
    <property type="project" value="TreeGrafter"/>
</dbReference>
<evidence type="ECO:0000256" key="3">
    <source>
        <dbReference type="ARBA" id="ARBA00025745"/>
    </source>
</evidence>
<dbReference type="Gene3D" id="3.40.50.10900">
    <property type="entry name" value="PAC-like subunit"/>
    <property type="match status" value="2"/>
</dbReference>
<dbReference type="RefSeq" id="XP_025363227.1">
    <property type="nucleotide sequence ID" value="XM_025503553.1"/>
</dbReference>
<dbReference type="PANTHER" id="PTHR12970">
    <property type="entry name" value="PROTEASOME ASSEMBLY CHAPERONE 2"/>
    <property type="match status" value="1"/>
</dbReference>
<dbReference type="PANTHER" id="PTHR12970:SF1">
    <property type="entry name" value="PROTEASOME ASSEMBLY CHAPERONE 2"/>
    <property type="match status" value="1"/>
</dbReference>
<dbReference type="GO" id="GO:0005634">
    <property type="term" value="C:nucleus"/>
    <property type="evidence" value="ECO:0007669"/>
    <property type="project" value="TreeGrafter"/>
</dbReference>
<keyword evidence="6" id="KW-1185">Reference proteome</keyword>
<evidence type="ECO:0000256" key="1">
    <source>
        <dbReference type="ARBA" id="ARBA00019186"/>
    </source>
</evidence>
<proteinExistence type="inferred from homology"/>
<keyword evidence="2" id="KW-0143">Chaperone</keyword>
<dbReference type="Pfam" id="PF09754">
    <property type="entry name" value="PAC2"/>
    <property type="match status" value="1"/>
</dbReference>
<dbReference type="InterPro" id="IPR016562">
    <property type="entry name" value="Proteasome_assmbl_chp_2_euk"/>
</dbReference>
<reference evidence="5 6" key="1">
    <citation type="journal article" date="2018" name="Mol. Biol. Evol.">
        <title>Broad Genomic Sampling Reveals a Smut Pathogenic Ancestry of the Fungal Clade Ustilaginomycotina.</title>
        <authorList>
            <person name="Kijpornyongpan T."/>
            <person name="Mondo S.J."/>
            <person name="Barry K."/>
            <person name="Sandor L."/>
            <person name="Lee J."/>
            <person name="Lipzen A."/>
            <person name="Pangilinan J."/>
            <person name="LaButti K."/>
            <person name="Hainaut M."/>
            <person name="Henrissat B."/>
            <person name="Grigoriev I.V."/>
            <person name="Spatafora J.W."/>
            <person name="Aime M.C."/>
        </authorList>
    </citation>
    <scope>NUCLEOTIDE SEQUENCE [LARGE SCALE GENOMIC DNA]</scope>
    <source>
        <strain evidence="5 6">MCA 5214</strain>
    </source>
</reference>
<dbReference type="InterPro" id="IPR038389">
    <property type="entry name" value="PSMG2_sf"/>
</dbReference>
<organism evidence="5 6">
    <name type="scientific">Jaminaea rosea</name>
    <dbReference type="NCBI Taxonomy" id="1569628"/>
    <lineage>
        <taxon>Eukaryota</taxon>
        <taxon>Fungi</taxon>
        <taxon>Dikarya</taxon>
        <taxon>Basidiomycota</taxon>
        <taxon>Ustilaginomycotina</taxon>
        <taxon>Exobasidiomycetes</taxon>
        <taxon>Microstromatales</taxon>
        <taxon>Microstromatales incertae sedis</taxon>
        <taxon>Jaminaea</taxon>
    </lineage>
</organism>
<gene>
    <name evidence="5" type="ORF">BDZ90DRAFT_153140</name>
</gene>
<comment type="similarity">
    <text evidence="3">Belongs to the PSMG2 family.</text>
</comment>
<sequence>MTTSSSAALRFCPTTSASSSSRSFAGHTLILPTISSGSVPQLCVDLLVAHRPLSLSRVGSLDAGQDLIPFVGGSDGEAGISTALDVFSSSHGVTVVQQRSPVLRARRAGFARRMAAWAREEGFARVVVLSSLDAALRGDEELGSSGGMMHYMLDADGQEQKKLAKVLQLAGPAVSSNLLVGQGEAGGLSTSSPPQSRLPSSSAGLTSRYLSALSGPDSGSSSSPAIPSGALLLWAAEGDNRGDAHRMAHCVVDEVLPGLGSMGRAGPDAAQGSQEGKQELEEPQSWRGLYGNAYDQALFG</sequence>
<name>A0A316UZL4_9BASI</name>
<dbReference type="Proteomes" id="UP000245884">
    <property type="component" value="Unassembled WGS sequence"/>
</dbReference>
<evidence type="ECO:0000313" key="5">
    <source>
        <dbReference type="EMBL" id="PWN28615.1"/>
    </source>
</evidence>
<feature type="compositionally biased region" description="Low complexity" evidence="4">
    <location>
        <begin position="189"/>
        <end position="202"/>
    </location>
</feature>
<accession>A0A316UZL4</accession>
<dbReference type="GO" id="GO:0005829">
    <property type="term" value="C:cytosol"/>
    <property type="evidence" value="ECO:0007669"/>
    <property type="project" value="TreeGrafter"/>
</dbReference>